<proteinExistence type="inferred from homology"/>
<accession>A0AAD8B4T3</accession>
<keyword evidence="5 10" id="KW-0812">Transmembrane</keyword>
<dbReference type="GO" id="GO:0016758">
    <property type="term" value="F:hexosyltransferase activity"/>
    <property type="evidence" value="ECO:0007669"/>
    <property type="project" value="InterPro"/>
</dbReference>
<evidence type="ECO:0000256" key="9">
    <source>
        <dbReference type="ARBA" id="ARBA00023136"/>
    </source>
</evidence>
<evidence type="ECO:0000313" key="11">
    <source>
        <dbReference type="EMBL" id="KAK0047393.1"/>
    </source>
</evidence>
<evidence type="ECO:0000256" key="7">
    <source>
        <dbReference type="ARBA" id="ARBA00022989"/>
    </source>
</evidence>
<evidence type="ECO:0000256" key="5">
    <source>
        <dbReference type="ARBA" id="ARBA00022692"/>
    </source>
</evidence>
<name>A0AAD8B4T3_BIOPF</name>
<dbReference type="AlphaFoldDB" id="A0AAD8B4T3"/>
<evidence type="ECO:0000256" key="3">
    <source>
        <dbReference type="ARBA" id="ARBA00022676"/>
    </source>
</evidence>
<evidence type="ECO:0000256" key="1">
    <source>
        <dbReference type="ARBA" id="ARBA00004323"/>
    </source>
</evidence>
<keyword evidence="8 10" id="KW-0333">Golgi apparatus</keyword>
<keyword evidence="12" id="KW-1185">Reference proteome</keyword>
<evidence type="ECO:0000256" key="8">
    <source>
        <dbReference type="ARBA" id="ARBA00023034"/>
    </source>
</evidence>
<keyword evidence="4" id="KW-0808">Transferase</keyword>
<evidence type="ECO:0000256" key="10">
    <source>
        <dbReference type="RuleBase" id="RU363063"/>
    </source>
</evidence>
<dbReference type="EMBL" id="JASAOG010000151">
    <property type="protein sequence ID" value="KAK0047393.1"/>
    <property type="molecule type" value="Genomic_DNA"/>
</dbReference>
<evidence type="ECO:0000313" key="12">
    <source>
        <dbReference type="Proteomes" id="UP001233172"/>
    </source>
</evidence>
<feature type="transmembrane region" description="Helical" evidence="10">
    <location>
        <begin position="25"/>
        <end position="44"/>
    </location>
</feature>
<evidence type="ECO:0000256" key="2">
    <source>
        <dbReference type="ARBA" id="ARBA00008661"/>
    </source>
</evidence>
<dbReference type="GO" id="GO:0000139">
    <property type="term" value="C:Golgi membrane"/>
    <property type="evidence" value="ECO:0007669"/>
    <property type="project" value="UniProtKB-SubCell"/>
</dbReference>
<dbReference type="PANTHER" id="PTHR11214">
    <property type="entry name" value="BETA-1,3-N-ACETYLGLUCOSAMINYLTRANSFERASE"/>
    <property type="match status" value="1"/>
</dbReference>
<comment type="caution">
    <text evidence="11">The sequence shown here is derived from an EMBL/GenBank/DDBJ whole genome shotgun (WGS) entry which is preliminary data.</text>
</comment>
<dbReference type="Pfam" id="PF01762">
    <property type="entry name" value="Galactosyl_T"/>
    <property type="match status" value="1"/>
</dbReference>
<comment type="subcellular location">
    <subcellularLocation>
        <location evidence="1 10">Golgi apparatus membrane</location>
        <topology evidence="1 10">Single-pass type II membrane protein</topology>
    </subcellularLocation>
</comment>
<evidence type="ECO:0000256" key="6">
    <source>
        <dbReference type="ARBA" id="ARBA00022968"/>
    </source>
</evidence>
<reference evidence="11" key="2">
    <citation type="submission" date="2023-04" db="EMBL/GenBank/DDBJ databases">
        <authorList>
            <person name="Bu L."/>
            <person name="Lu L."/>
            <person name="Laidemitt M.R."/>
            <person name="Zhang S.M."/>
            <person name="Mutuku M."/>
            <person name="Mkoji G."/>
            <person name="Steinauer M."/>
            <person name="Loker E.S."/>
        </authorList>
    </citation>
    <scope>NUCLEOTIDE SEQUENCE</scope>
    <source>
        <strain evidence="11">KasaAsao</strain>
        <tissue evidence="11">Whole Snail</tissue>
    </source>
</reference>
<keyword evidence="3 10" id="KW-0328">Glycosyltransferase</keyword>
<sequence>MFGLIQRLASETTTTMYKVYKLKNYFIWLLVISLPFIVFVWLMLQNARASPCPIHQSTTERIGQLCNDPTNQNLSIMYISDFQITPQQTHNASIVKITNNVKETSNSFFTNFTRLKNENLFQVLQDDHLSEANWSNYEHNFRVQNDLHYEFLLTGEDICLKDVPYLLIIIPSVIGEVDRRDLLRKTWLRAAETNSWPRAEIKDKIKHIFLFGSHSKVAREELQNLTKEAILNNDIVMANFEDTYRNLTVKILAGLKWTLKYCAKVTFVLKCDMDTLINVPLMINFLHYVQNNRPSDKFVIGLKHNSDKPSVVRSETRWKVTTTEYPLPFYPRYFYGHTYALSNGSLDVLIAMSNRTPLIAPEDAFITGILSKIAGVFRLHAPCFTVCCRKIFDCEIVWNTNVAITEINNNDRLERLWSNIVMNRCNKSKPISE</sequence>
<dbReference type="EC" id="2.4.1.-" evidence="10"/>
<keyword evidence="7 10" id="KW-1133">Transmembrane helix</keyword>
<comment type="similarity">
    <text evidence="2 10">Belongs to the glycosyltransferase 31 family.</text>
</comment>
<keyword evidence="9 10" id="KW-0472">Membrane</keyword>
<keyword evidence="6 10" id="KW-0735">Signal-anchor</keyword>
<dbReference type="InterPro" id="IPR002659">
    <property type="entry name" value="Glyco_trans_31"/>
</dbReference>
<protein>
    <recommendedName>
        <fullName evidence="10">Hexosyltransferase</fullName>
        <ecNumber evidence="10">2.4.1.-</ecNumber>
    </recommendedName>
</protein>
<dbReference type="Proteomes" id="UP001233172">
    <property type="component" value="Unassembled WGS sequence"/>
</dbReference>
<gene>
    <name evidence="11" type="ORF">Bpfe_023100</name>
</gene>
<reference evidence="11" key="1">
    <citation type="journal article" date="2023" name="PLoS Negl. Trop. Dis.">
        <title>A genome sequence for Biomphalaria pfeifferi, the major vector snail for the human-infecting parasite Schistosoma mansoni.</title>
        <authorList>
            <person name="Bu L."/>
            <person name="Lu L."/>
            <person name="Laidemitt M.R."/>
            <person name="Zhang S.M."/>
            <person name="Mutuku M."/>
            <person name="Mkoji G."/>
            <person name="Steinauer M."/>
            <person name="Loker E.S."/>
        </authorList>
    </citation>
    <scope>NUCLEOTIDE SEQUENCE</scope>
    <source>
        <strain evidence="11">KasaAsao</strain>
    </source>
</reference>
<dbReference type="GO" id="GO:0006493">
    <property type="term" value="P:protein O-linked glycosylation"/>
    <property type="evidence" value="ECO:0007669"/>
    <property type="project" value="TreeGrafter"/>
</dbReference>
<dbReference type="PANTHER" id="PTHR11214:SF378">
    <property type="entry name" value="BETA-1,3-GALACTOSYLTRANSFERASE 4"/>
    <property type="match status" value="1"/>
</dbReference>
<evidence type="ECO:0000256" key="4">
    <source>
        <dbReference type="ARBA" id="ARBA00022679"/>
    </source>
</evidence>
<organism evidence="11 12">
    <name type="scientific">Biomphalaria pfeifferi</name>
    <name type="common">Bloodfluke planorb</name>
    <name type="synonym">Freshwater snail</name>
    <dbReference type="NCBI Taxonomy" id="112525"/>
    <lineage>
        <taxon>Eukaryota</taxon>
        <taxon>Metazoa</taxon>
        <taxon>Spiralia</taxon>
        <taxon>Lophotrochozoa</taxon>
        <taxon>Mollusca</taxon>
        <taxon>Gastropoda</taxon>
        <taxon>Heterobranchia</taxon>
        <taxon>Euthyneura</taxon>
        <taxon>Panpulmonata</taxon>
        <taxon>Hygrophila</taxon>
        <taxon>Lymnaeoidea</taxon>
        <taxon>Planorbidae</taxon>
        <taxon>Biomphalaria</taxon>
    </lineage>
</organism>
<dbReference type="Gene3D" id="3.90.550.50">
    <property type="match status" value="1"/>
</dbReference>